<keyword evidence="2 8" id="KW-0732">Signal</keyword>
<evidence type="ECO:0000313" key="9">
    <source>
        <dbReference type="EMBL" id="KRK71099.1"/>
    </source>
</evidence>
<evidence type="ECO:0000313" key="10">
    <source>
        <dbReference type="Proteomes" id="UP000051804"/>
    </source>
</evidence>
<dbReference type="PANTHER" id="PTHR30429">
    <property type="entry name" value="D-METHIONINE-BINDING LIPOPROTEIN METQ"/>
    <property type="match status" value="1"/>
</dbReference>
<feature type="signal peptide" evidence="8">
    <location>
        <begin position="1"/>
        <end position="21"/>
    </location>
</feature>
<evidence type="ECO:0000256" key="2">
    <source>
        <dbReference type="ARBA" id="ARBA00022729"/>
    </source>
</evidence>
<dbReference type="PROSITE" id="PS51257">
    <property type="entry name" value="PROKAR_LIPOPROTEIN"/>
    <property type="match status" value="1"/>
</dbReference>
<evidence type="ECO:0000256" key="6">
    <source>
        <dbReference type="PIRNR" id="PIRNR002854"/>
    </source>
</evidence>
<dbReference type="Gene3D" id="3.40.190.10">
    <property type="entry name" value="Periplasmic binding protein-like II"/>
    <property type="match status" value="2"/>
</dbReference>
<dbReference type="InterPro" id="IPR004872">
    <property type="entry name" value="Lipoprotein_NlpA"/>
</dbReference>
<dbReference type="AlphaFoldDB" id="A0A0R1JJ44"/>
<dbReference type="Pfam" id="PF03180">
    <property type="entry name" value="Lipoprotein_9"/>
    <property type="match status" value="1"/>
</dbReference>
<evidence type="ECO:0000256" key="7">
    <source>
        <dbReference type="PIRSR" id="PIRSR002854-1"/>
    </source>
</evidence>
<dbReference type="EMBL" id="AZDJ01000030">
    <property type="protein sequence ID" value="KRK71099.1"/>
    <property type="molecule type" value="Genomic_DNA"/>
</dbReference>
<dbReference type="PANTHER" id="PTHR30429:SF1">
    <property type="entry name" value="D-METHIONINE-BINDING LIPOPROTEIN METQ-RELATED"/>
    <property type="match status" value="1"/>
</dbReference>
<reference evidence="9 10" key="1">
    <citation type="journal article" date="2015" name="Genome Announc.">
        <title>Expanding the biotechnology potential of lactobacilli through comparative genomics of 213 strains and associated genera.</title>
        <authorList>
            <person name="Sun Z."/>
            <person name="Harris H.M."/>
            <person name="McCann A."/>
            <person name="Guo C."/>
            <person name="Argimon S."/>
            <person name="Zhang W."/>
            <person name="Yang X."/>
            <person name="Jeffery I.B."/>
            <person name="Cooney J.C."/>
            <person name="Kagawa T.F."/>
            <person name="Liu W."/>
            <person name="Song Y."/>
            <person name="Salvetti E."/>
            <person name="Wrobel A."/>
            <person name="Rasinkangas P."/>
            <person name="Parkhill J."/>
            <person name="Rea M.C."/>
            <person name="O'Sullivan O."/>
            <person name="Ritari J."/>
            <person name="Douillard F.P."/>
            <person name="Paul Ross R."/>
            <person name="Yang R."/>
            <person name="Briner A.E."/>
            <person name="Felis G.E."/>
            <person name="de Vos W.M."/>
            <person name="Barrangou R."/>
            <person name="Klaenhammer T.R."/>
            <person name="Caufield P.W."/>
            <person name="Cui Y."/>
            <person name="Zhang H."/>
            <person name="O'Toole P.W."/>
        </authorList>
    </citation>
    <scope>NUCLEOTIDE SEQUENCE [LARGE SCALE GENOMIC DNA]</scope>
    <source>
        <strain evidence="9 10">JCM 17158</strain>
    </source>
</reference>
<dbReference type="PIRSF" id="PIRSF002854">
    <property type="entry name" value="MetQ"/>
    <property type="match status" value="1"/>
</dbReference>
<evidence type="ECO:0000256" key="1">
    <source>
        <dbReference type="ARBA" id="ARBA00004635"/>
    </source>
</evidence>
<sequence length="277" mass="30401">MKKVLKTLALAAVLSLGLVLAACGKSNSSASSKSTTVKLGVVGSDNRLWQHVAQKLKKQGITLKIVEFSDYNTPNTALADGDVDLNAFQHQFFLDDWNKKHNQNLTSIGKTVIAPMAIFSKKITKLSQLKKGDTVSIPNDATNEARALELLKTNGFITFKPGTGNLPTPTDIKTNKLGLKIKLLDAAQLPTTLQDVDASVINEGVALNAKLDFDKALDIEKVTKSSIPWINIIVAKKKDVNNKVYKKVVKAYQTQDTKDYMKKLYGKTEIPAWDVKF</sequence>
<comment type="caution">
    <text evidence="9">The sequence shown here is derived from an EMBL/GenBank/DDBJ whole genome shotgun (WGS) entry which is preliminary data.</text>
</comment>
<keyword evidence="4" id="KW-0564">Palmitate</keyword>
<keyword evidence="5 6" id="KW-0449">Lipoprotein</keyword>
<dbReference type="PATRIC" id="fig|1291734.4.peg.294"/>
<dbReference type="Proteomes" id="UP000051804">
    <property type="component" value="Unassembled WGS sequence"/>
</dbReference>
<proteinExistence type="inferred from homology"/>
<comment type="similarity">
    <text evidence="6">Belongs to the nlpA lipoprotein family.</text>
</comment>
<keyword evidence="3" id="KW-0472">Membrane</keyword>
<keyword evidence="10" id="KW-1185">Reference proteome</keyword>
<organism evidence="9 10">
    <name type="scientific">Lacticaseibacillus nasuensis JCM 17158</name>
    <dbReference type="NCBI Taxonomy" id="1291734"/>
    <lineage>
        <taxon>Bacteria</taxon>
        <taxon>Bacillati</taxon>
        <taxon>Bacillota</taxon>
        <taxon>Bacilli</taxon>
        <taxon>Lactobacillales</taxon>
        <taxon>Lactobacillaceae</taxon>
        <taxon>Lacticaseibacillus</taxon>
    </lineage>
</organism>
<gene>
    <name evidence="9" type="ORF">FD02_GL000284</name>
</gene>
<accession>A0A0R1JJ44</accession>
<evidence type="ECO:0000256" key="3">
    <source>
        <dbReference type="ARBA" id="ARBA00023136"/>
    </source>
</evidence>
<dbReference type="RefSeq" id="WP_056951822.1">
    <property type="nucleotide sequence ID" value="NZ_AZDJ01000030.1"/>
</dbReference>
<protein>
    <recommendedName>
        <fullName evidence="6">Lipoprotein</fullName>
    </recommendedName>
</protein>
<evidence type="ECO:0000256" key="8">
    <source>
        <dbReference type="SAM" id="SignalP"/>
    </source>
</evidence>
<feature type="chain" id="PRO_5038444354" description="Lipoprotein" evidence="8">
    <location>
        <begin position="22"/>
        <end position="277"/>
    </location>
</feature>
<comment type="subcellular location">
    <subcellularLocation>
        <location evidence="1">Membrane</location>
        <topology evidence="1">Lipid-anchor</topology>
    </subcellularLocation>
</comment>
<dbReference type="OrthoDB" id="9812878at2"/>
<feature type="lipid moiety-binding region" description="S-diacylglycerol cysteine" evidence="7">
    <location>
        <position position="23"/>
    </location>
</feature>
<evidence type="ECO:0000256" key="4">
    <source>
        <dbReference type="ARBA" id="ARBA00023139"/>
    </source>
</evidence>
<dbReference type="STRING" id="1291734.FD02_GL000284"/>
<dbReference type="SUPFAM" id="SSF53850">
    <property type="entry name" value="Periplasmic binding protein-like II"/>
    <property type="match status" value="1"/>
</dbReference>
<name>A0A0R1JJ44_9LACO</name>
<dbReference type="GO" id="GO:0016020">
    <property type="term" value="C:membrane"/>
    <property type="evidence" value="ECO:0007669"/>
    <property type="project" value="UniProtKB-SubCell"/>
</dbReference>
<evidence type="ECO:0000256" key="5">
    <source>
        <dbReference type="ARBA" id="ARBA00023288"/>
    </source>
</evidence>